<comment type="similarity">
    <text evidence="2 7">Belongs to the derlin family.</text>
</comment>
<dbReference type="PANTHER" id="PTHR11009">
    <property type="entry name" value="DER1-LIKE PROTEIN, DERLIN"/>
    <property type="match status" value="1"/>
</dbReference>
<keyword evidence="10" id="KW-1185">Reference proteome</keyword>
<dbReference type="SUPFAM" id="SSF144091">
    <property type="entry name" value="Rhomboid-like"/>
    <property type="match status" value="1"/>
</dbReference>
<dbReference type="STRING" id="291195.A0A437ANZ5"/>
<feature type="region of interest" description="Disordered" evidence="8">
    <location>
        <begin position="224"/>
        <end position="272"/>
    </location>
</feature>
<keyword evidence="5 7" id="KW-1133">Transmembrane helix</keyword>
<dbReference type="VEuPathDB" id="MicrosporidiaDB:TUBRATIS_005240"/>
<feature type="transmembrane region" description="Helical" evidence="7">
    <location>
        <begin position="57"/>
        <end position="77"/>
    </location>
</feature>
<evidence type="ECO:0000313" key="10">
    <source>
        <dbReference type="Proteomes" id="UP000282876"/>
    </source>
</evidence>
<feature type="transmembrane region" description="Helical" evidence="7">
    <location>
        <begin position="92"/>
        <end position="125"/>
    </location>
</feature>
<reference evidence="9 10" key="1">
    <citation type="submission" date="2018-10" db="EMBL/GenBank/DDBJ databases">
        <title>Draft genome sequence of the microsporidian Tubulinosema ratisbonensis.</title>
        <authorList>
            <person name="Polonais V."/>
            <person name="Peyretaillade E."/>
            <person name="Niehus S."/>
            <person name="Wawrzyniak I."/>
            <person name="Franchet A."/>
            <person name="Gaspin C."/>
            <person name="Reichstadt M."/>
            <person name="Belser C."/>
            <person name="Labadie K."/>
            <person name="Delbac F."/>
            <person name="Ferrandon D."/>
        </authorList>
    </citation>
    <scope>NUCLEOTIDE SEQUENCE [LARGE SCALE GENOMIC DNA]</scope>
    <source>
        <strain evidence="9 10">Franzen</strain>
    </source>
</reference>
<gene>
    <name evidence="9" type="ORF">TUBRATIS_005240</name>
</gene>
<evidence type="ECO:0000256" key="4">
    <source>
        <dbReference type="ARBA" id="ARBA00022824"/>
    </source>
</evidence>
<dbReference type="GO" id="GO:0006950">
    <property type="term" value="P:response to stress"/>
    <property type="evidence" value="ECO:0007669"/>
    <property type="project" value="UniProtKB-ARBA"/>
</dbReference>
<feature type="transmembrane region" description="Helical" evidence="7">
    <location>
        <begin position="137"/>
        <end position="156"/>
    </location>
</feature>
<feature type="transmembrane region" description="Helical" evidence="7">
    <location>
        <begin position="168"/>
        <end position="192"/>
    </location>
</feature>
<dbReference type="AlphaFoldDB" id="A0A437ANZ5"/>
<evidence type="ECO:0000256" key="6">
    <source>
        <dbReference type="ARBA" id="ARBA00023136"/>
    </source>
</evidence>
<evidence type="ECO:0000256" key="8">
    <source>
        <dbReference type="SAM" id="MobiDB-lite"/>
    </source>
</evidence>
<comment type="function">
    <text evidence="7">May be involved in the degradation of misfolded endoplasmic reticulum (ER) luminal proteins.</text>
</comment>
<sequence>MQENPFLSLITNTPFVTKILVSLILLTSLSLYLEIVSSYQLMLTFNINQCYRLITSLLYFGQLNFDTILHIIFMFRYSKMLEESYVYTSDYLYFLICVIFMIYLCAFVFNIVILGPILSSVITYVWTRKNPYAQLQLFGFIIFPAFYLPFVIPLFSYLSERRILKGEIVGIFIGHVYYFFKFVFPTFGVDIFKTPVFLKKMFGEYVNEEKRDIVNEESLIEEEKNSENELLDDKNDINIEEETRNEENNLKSKEEKIRNISEKEEPRRRNSY</sequence>
<keyword evidence="3 7" id="KW-0812">Transmembrane</keyword>
<dbReference type="InterPro" id="IPR007599">
    <property type="entry name" value="DER1"/>
</dbReference>
<dbReference type="Pfam" id="PF04511">
    <property type="entry name" value="DER1"/>
    <property type="match status" value="1"/>
</dbReference>
<evidence type="ECO:0000313" key="9">
    <source>
        <dbReference type="EMBL" id="RVD92951.1"/>
    </source>
</evidence>
<protein>
    <recommendedName>
        <fullName evidence="7">Derlin</fullName>
    </recommendedName>
</protein>
<accession>A0A437ANZ5</accession>
<dbReference type="OrthoDB" id="1716531at2759"/>
<dbReference type="Proteomes" id="UP000282876">
    <property type="component" value="Unassembled WGS sequence"/>
</dbReference>
<evidence type="ECO:0000256" key="2">
    <source>
        <dbReference type="ARBA" id="ARBA00008917"/>
    </source>
</evidence>
<evidence type="ECO:0000256" key="5">
    <source>
        <dbReference type="ARBA" id="ARBA00022989"/>
    </source>
</evidence>
<name>A0A437ANZ5_9MICR</name>
<dbReference type="GO" id="GO:0005789">
    <property type="term" value="C:endoplasmic reticulum membrane"/>
    <property type="evidence" value="ECO:0007669"/>
    <property type="project" value="UniProtKB-SubCell"/>
</dbReference>
<feature type="transmembrane region" description="Helical" evidence="7">
    <location>
        <begin position="15"/>
        <end position="36"/>
    </location>
</feature>
<dbReference type="InterPro" id="IPR035952">
    <property type="entry name" value="Rhomboid-like_sf"/>
</dbReference>
<proteinExistence type="inferred from homology"/>
<comment type="subcellular location">
    <subcellularLocation>
        <location evidence="1 7">Endoplasmic reticulum membrane</location>
        <topology evidence="1 7">Multi-pass membrane protein</topology>
    </subcellularLocation>
</comment>
<comment type="caution">
    <text evidence="9">The sequence shown here is derived from an EMBL/GenBank/DDBJ whole genome shotgun (WGS) entry which is preliminary data.</text>
</comment>
<evidence type="ECO:0000256" key="1">
    <source>
        <dbReference type="ARBA" id="ARBA00004477"/>
    </source>
</evidence>
<organism evidence="9 10">
    <name type="scientific">Tubulinosema ratisbonensis</name>
    <dbReference type="NCBI Taxonomy" id="291195"/>
    <lineage>
        <taxon>Eukaryota</taxon>
        <taxon>Fungi</taxon>
        <taxon>Fungi incertae sedis</taxon>
        <taxon>Microsporidia</taxon>
        <taxon>Tubulinosematoidea</taxon>
        <taxon>Tubulinosematidae</taxon>
        <taxon>Tubulinosema</taxon>
    </lineage>
</organism>
<dbReference type="EMBL" id="RCSS01000114">
    <property type="protein sequence ID" value="RVD92951.1"/>
    <property type="molecule type" value="Genomic_DNA"/>
</dbReference>
<keyword evidence="4 7" id="KW-0256">Endoplasmic reticulum</keyword>
<evidence type="ECO:0000256" key="7">
    <source>
        <dbReference type="RuleBase" id="RU363059"/>
    </source>
</evidence>
<keyword evidence="6 7" id="KW-0472">Membrane</keyword>
<evidence type="ECO:0000256" key="3">
    <source>
        <dbReference type="ARBA" id="ARBA00022692"/>
    </source>
</evidence>